<evidence type="ECO:0000256" key="10">
    <source>
        <dbReference type="ARBA" id="ARBA00022723"/>
    </source>
</evidence>
<dbReference type="SUPFAM" id="SSF56014">
    <property type="entry name" value="Nitrite and sulphite reductase 4Fe-4S domain-like"/>
    <property type="match status" value="2"/>
</dbReference>
<dbReference type="Proteomes" id="UP001491310">
    <property type="component" value="Unassembled WGS sequence"/>
</dbReference>
<evidence type="ECO:0000256" key="2">
    <source>
        <dbReference type="ARBA" id="ARBA00001966"/>
    </source>
</evidence>
<dbReference type="Pfam" id="PF03460">
    <property type="entry name" value="NIR_SIR_ferr"/>
    <property type="match status" value="2"/>
</dbReference>
<comment type="cofactor">
    <cofactor evidence="1">
        <name>siroheme</name>
        <dbReference type="ChEBI" id="CHEBI:60052"/>
    </cofactor>
</comment>
<dbReference type="PROSITE" id="PS00365">
    <property type="entry name" value="NIR_SIR"/>
    <property type="match status" value="1"/>
</dbReference>
<keyword evidence="8" id="KW-0004">4Fe-4S</keyword>
<evidence type="ECO:0000256" key="15">
    <source>
        <dbReference type="ARBA" id="ARBA00046513"/>
    </source>
</evidence>
<evidence type="ECO:0000256" key="1">
    <source>
        <dbReference type="ARBA" id="ARBA00001929"/>
    </source>
</evidence>
<comment type="subcellular location">
    <subcellularLocation>
        <location evidence="5">Plastid</location>
        <location evidence="5">Chloroplast stroma</location>
        <location evidence="5">Chloroplast nucleoid</location>
    </subcellularLocation>
</comment>
<evidence type="ECO:0000256" key="7">
    <source>
        <dbReference type="ARBA" id="ARBA00012353"/>
    </source>
</evidence>
<sequence length="658" mass="73282">MFGRSAPLCQPSCSRPQSRSPADRVITCVATPAKPPSAKKAKRSKVEILKEKSDYLRHPLMEQLVTEESNINEEAGQLMKFHGSYQQDDRDKRGFGQGKHYQFMMRTRQPAGCVTNQLYLTMDDLADQFGNGTLRLTTRQTYQLHAVLKQDLKTVFSTVIKNMGTTLGACGDVNRNVLAPPAPFKDRPEYVHAAKLAEDIADLFAPQSGAYYDVWLDGEKFVSAQMEDPKVTADRAFDEFGTNFEGSPEPLYGSVFLPRKFKVAVTVPGDNSVDIFTNDVGVVVMTDDAGEVLGYNLLVGGGMGRTARNAATFARLADPLGFVAKDDIFHALKAILAAQRDYGRRDDRKFSRLKYLIADWGIDKFRAVVEQYFGKRIEPFRPLPEWEFKDYLGWMEQGDGRLAYGVFVQNGRLKGELKAALRRVIERYELPVIITANQNIILTEIHPSWKADILDTLSGAGVRDVVDLDGIDRTSMACPAMPTCGLAVTESERSMPDVNVRIRALMSKLGFDEGESFVVRMTGCPNGCARPYMAELGFVGDGPNSYQFWLGGSPNQTRLAEPFQDRVKIQDIEKVLEPMLFFFKNRRRPGEALGDFTARVGFDAIRQYSQDYVARDEESKLPVLAVSEEVYAALEASAAKQGKTVAHMASEALRGVLL</sequence>
<dbReference type="PANTHER" id="PTHR11493:SF47">
    <property type="entry name" value="SULFITE REDUCTASE [NADPH] SUBUNIT BETA"/>
    <property type="match status" value="1"/>
</dbReference>
<dbReference type="InterPro" id="IPR036136">
    <property type="entry name" value="Nit/Sulf_reduc_fer-like_dom_sf"/>
</dbReference>
<keyword evidence="21" id="KW-1185">Reference proteome</keyword>
<keyword evidence="11" id="KW-0883">Thioether bond</keyword>
<proteinExistence type="inferred from homology"/>
<dbReference type="EMBL" id="JALJOT010000001">
    <property type="protein sequence ID" value="KAK9919120.1"/>
    <property type="molecule type" value="Genomic_DNA"/>
</dbReference>
<evidence type="ECO:0000256" key="14">
    <source>
        <dbReference type="ARBA" id="ARBA00023014"/>
    </source>
</evidence>
<gene>
    <name evidence="20" type="ORF">WJX75_009543</name>
</gene>
<feature type="region of interest" description="Disordered" evidence="17">
    <location>
        <begin position="1"/>
        <end position="22"/>
    </location>
</feature>
<feature type="compositionally biased region" description="Low complexity" evidence="17">
    <location>
        <begin position="9"/>
        <end position="20"/>
    </location>
</feature>
<comment type="function">
    <text evidence="3">DNA-binding protein that binds to both double-stranded and single-stranded DNA without significant sequence specificity to reversibly repress the transcriptional activity of chloroplast nucleoids by promoting DNA compaction and possibly regulate DNA replication.</text>
</comment>
<evidence type="ECO:0000256" key="12">
    <source>
        <dbReference type="ARBA" id="ARBA00023002"/>
    </source>
</evidence>
<evidence type="ECO:0000256" key="3">
    <source>
        <dbReference type="ARBA" id="ARBA00002010"/>
    </source>
</evidence>
<evidence type="ECO:0000256" key="4">
    <source>
        <dbReference type="ARBA" id="ARBA00003329"/>
    </source>
</evidence>
<evidence type="ECO:0000256" key="5">
    <source>
        <dbReference type="ARBA" id="ARBA00004595"/>
    </source>
</evidence>
<comment type="similarity">
    <text evidence="6">Belongs to the nitrite and sulfite reductase 4Fe-4S domain family.</text>
</comment>
<dbReference type="InterPro" id="IPR006067">
    <property type="entry name" value="NO2/SO3_Rdtase_4Fe4S_dom"/>
</dbReference>
<evidence type="ECO:0000313" key="21">
    <source>
        <dbReference type="Proteomes" id="UP001491310"/>
    </source>
</evidence>
<evidence type="ECO:0000256" key="8">
    <source>
        <dbReference type="ARBA" id="ARBA00022485"/>
    </source>
</evidence>
<comment type="function">
    <text evidence="4">Essential protein with sulfite reductase activity required in assimilatory sulfate reduction pathway during both primary and secondary metabolism and thus involved in development and growth.</text>
</comment>
<feature type="domain" description="Nitrite/Sulfite reductase ferredoxin-like" evidence="19">
    <location>
        <begin position="97"/>
        <end position="157"/>
    </location>
</feature>
<comment type="catalytic activity">
    <reaction evidence="16">
        <text>hydrogen sulfide + 6 oxidized [2Fe-2S]-[ferredoxin] + 3 H2O = sulfite + 6 reduced [2Fe-2S]-[ferredoxin] + 7 H(+)</text>
        <dbReference type="Rhea" id="RHEA:23132"/>
        <dbReference type="Rhea" id="RHEA-COMP:10000"/>
        <dbReference type="Rhea" id="RHEA-COMP:10001"/>
        <dbReference type="ChEBI" id="CHEBI:15377"/>
        <dbReference type="ChEBI" id="CHEBI:15378"/>
        <dbReference type="ChEBI" id="CHEBI:17359"/>
        <dbReference type="ChEBI" id="CHEBI:29919"/>
        <dbReference type="ChEBI" id="CHEBI:33737"/>
        <dbReference type="ChEBI" id="CHEBI:33738"/>
        <dbReference type="EC" id="1.8.7.1"/>
    </reaction>
</comment>
<dbReference type="NCBIfam" id="TIGR02042">
    <property type="entry name" value="sir"/>
    <property type="match status" value="1"/>
</dbReference>
<evidence type="ECO:0000256" key="9">
    <source>
        <dbReference type="ARBA" id="ARBA00022617"/>
    </source>
</evidence>
<evidence type="ECO:0000256" key="11">
    <source>
        <dbReference type="ARBA" id="ARBA00022784"/>
    </source>
</evidence>
<keyword evidence="14" id="KW-0411">Iron-sulfur</keyword>
<reference evidence="20 21" key="1">
    <citation type="journal article" date="2024" name="Nat. Commun.">
        <title>Phylogenomics reveals the evolutionary origins of lichenization in chlorophyte algae.</title>
        <authorList>
            <person name="Puginier C."/>
            <person name="Libourel C."/>
            <person name="Otte J."/>
            <person name="Skaloud P."/>
            <person name="Haon M."/>
            <person name="Grisel S."/>
            <person name="Petersen M."/>
            <person name="Berrin J.G."/>
            <person name="Delaux P.M."/>
            <person name="Dal Grande F."/>
            <person name="Keller J."/>
        </authorList>
    </citation>
    <scope>NUCLEOTIDE SEQUENCE [LARGE SCALE GENOMIC DNA]</scope>
    <source>
        <strain evidence="20 21">SAG 216-7</strain>
    </source>
</reference>
<dbReference type="SUPFAM" id="SSF55124">
    <property type="entry name" value="Nitrite/Sulfite reductase N-terminal domain-like"/>
    <property type="match status" value="2"/>
</dbReference>
<feature type="domain" description="Nitrite/Sulfite reductase ferredoxin-like" evidence="19">
    <location>
        <begin position="396"/>
        <end position="457"/>
    </location>
</feature>
<evidence type="ECO:0000313" key="20">
    <source>
        <dbReference type="EMBL" id="KAK9919120.1"/>
    </source>
</evidence>
<keyword evidence="10" id="KW-0479">Metal-binding</keyword>
<evidence type="ECO:0000259" key="19">
    <source>
        <dbReference type="Pfam" id="PF03460"/>
    </source>
</evidence>
<evidence type="ECO:0000256" key="6">
    <source>
        <dbReference type="ARBA" id="ARBA00010429"/>
    </source>
</evidence>
<comment type="cofactor">
    <cofactor evidence="2">
        <name>[4Fe-4S] cluster</name>
        <dbReference type="ChEBI" id="CHEBI:49883"/>
    </cofactor>
</comment>
<dbReference type="Gene3D" id="3.30.413.10">
    <property type="entry name" value="Sulfite Reductase Hemoprotein, domain 1"/>
    <property type="match status" value="2"/>
</dbReference>
<keyword evidence="12" id="KW-0560">Oxidoreductase</keyword>
<evidence type="ECO:0000256" key="17">
    <source>
        <dbReference type="SAM" id="MobiDB-lite"/>
    </source>
</evidence>
<dbReference type="InterPro" id="IPR045854">
    <property type="entry name" value="NO2/SO3_Rdtase_4Fe4S_sf"/>
</dbReference>
<name>A0ABR2Z6F5_9CHLO</name>
<accession>A0ABR2Z6F5</accession>
<evidence type="ECO:0000256" key="16">
    <source>
        <dbReference type="ARBA" id="ARBA00049518"/>
    </source>
</evidence>
<keyword evidence="9" id="KW-0349">Heme</keyword>
<evidence type="ECO:0000259" key="18">
    <source>
        <dbReference type="Pfam" id="PF01077"/>
    </source>
</evidence>
<dbReference type="EC" id="1.8.7.1" evidence="7"/>
<dbReference type="PANTHER" id="PTHR11493">
    <property type="entry name" value="SULFITE REDUCTASE [NADPH] SUBUNIT BETA-RELATED"/>
    <property type="match status" value="1"/>
</dbReference>
<organism evidence="20 21">
    <name type="scientific">Coccomyxa subellipsoidea</name>
    <dbReference type="NCBI Taxonomy" id="248742"/>
    <lineage>
        <taxon>Eukaryota</taxon>
        <taxon>Viridiplantae</taxon>
        <taxon>Chlorophyta</taxon>
        <taxon>core chlorophytes</taxon>
        <taxon>Trebouxiophyceae</taxon>
        <taxon>Trebouxiophyceae incertae sedis</taxon>
        <taxon>Coccomyxaceae</taxon>
        <taxon>Coccomyxa</taxon>
    </lineage>
</organism>
<dbReference type="InterPro" id="IPR045169">
    <property type="entry name" value="NO2/SO3_Rdtase_4Fe4S_prot"/>
</dbReference>
<dbReference type="InterPro" id="IPR006066">
    <property type="entry name" value="NO2/SO3_Rdtase_FeS/sirohaem_BS"/>
</dbReference>
<dbReference type="InterPro" id="IPR005117">
    <property type="entry name" value="NiRdtase/SiRdtase_haem-b_fer"/>
</dbReference>
<dbReference type="PRINTS" id="PR00397">
    <property type="entry name" value="SIROHAEM"/>
</dbReference>
<feature type="domain" description="Nitrite/sulphite reductase 4Fe-4S" evidence="18">
    <location>
        <begin position="202"/>
        <end position="376"/>
    </location>
</feature>
<keyword evidence="13" id="KW-0408">Iron</keyword>
<comment type="subunit">
    <text evidence="15">Monomer. Interacts with ferredoxin.</text>
</comment>
<dbReference type="InterPro" id="IPR011787">
    <property type="entry name" value="SiR_ferredoxin-dep"/>
</dbReference>
<protein>
    <recommendedName>
        <fullName evidence="7">assimilatory sulfite reductase (ferredoxin)</fullName>
        <ecNumber evidence="7">1.8.7.1</ecNumber>
    </recommendedName>
</protein>
<dbReference type="NCBIfam" id="NF010029">
    <property type="entry name" value="PRK13504.1"/>
    <property type="match status" value="1"/>
</dbReference>
<comment type="caution">
    <text evidence="20">The sequence shown here is derived from an EMBL/GenBank/DDBJ whole genome shotgun (WGS) entry which is preliminary data.</text>
</comment>
<evidence type="ECO:0000256" key="13">
    <source>
        <dbReference type="ARBA" id="ARBA00023004"/>
    </source>
</evidence>
<dbReference type="Pfam" id="PF01077">
    <property type="entry name" value="NIR_SIR"/>
    <property type="match status" value="1"/>
</dbReference>